<dbReference type="InParanoid" id="G4U177"/>
<gene>
    <name evidence="1" type="ORF">PIIN_11298</name>
</gene>
<organism evidence="1 2">
    <name type="scientific">Serendipita indica (strain DSM 11827)</name>
    <name type="common">Root endophyte fungus</name>
    <name type="synonym">Piriformospora indica</name>
    <dbReference type="NCBI Taxonomy" id="1109443"/>
    <lineage>
        <taxon>Eukaryota</taxon>
        <taxon>Fungi</taxon>
        <taxon>Dikarya</taxon>
        <taxon>Basidiomycota</taxon>
        <taxon>Agaricomycotina</taxon>
        <taxon>Agaricomycetes</taxon>
        <taxon>Sebacinales</taxon>
        <taxon>Serendipitaceae</taxon>
        <taxon>Serendipita</taxon>
    </lineage>
</organism>
<comment type="caution">
    <text evidence="1">The sequence shown here is derived from an EMBL/GenBank/DDBJ whole genome shotgun (WGS) entry which is preliminary data.</text>
</comment>
<evidence type="ECO:0000313" key="2">
    <source>
        <dbReference type="Proteomes" id="UP000007148"/>
    </source>
</evidence>
<dbReference type="Proteomes" id="UP000007148">
    <property type="component" value="Unassembled WGS sequence"/>
</dbReference>
<dbReference type="EMBL" id="CAFZ01001481">
    <property type="protein sequence ID" value="CCA77320.1"/>
    <property type="molecule type" value="Genomic_DNA"/>
</dbReference>
<sequence length="33" mass="3941">MSVVRKTSPTEVFMIEDHDECGLSYEWKDFMDD</sequence>
<keyword evidence="2" id="KW-1185">Reference proteome</keyword>
<reference evidence="1 2" key="1">
    <citation type="journal article" date="2011" name="PLoS Pathog.">
        <title>Endophytic Life Strategies Decoded by Genome and Transcriptome Analyses of the Mutualistic Root Symbiont Piriformospora indica.</title>
        <authorList>
            <person name="Zuccaro A."/>
            <person name="Lahrmann U."/>
            <person name="Guldener U."/>
            <person name="Langen G."/>
            <person name="Pfiffi S."/>
            <person name="Biedenkopf D."/>
            <person name="Wong P."/>
            <person name="Samans B."/>
            <person name="Grimm C."/>
            <person name="Basiewicz M."/>
            <person name="Murat C."/>
            <person name="Martin F."/>
            <person name="Kogel K.H."/>
        </authorList>
    </citation>
    <scope>NUCLEOTIDE SEQUENCE [LARGE SCALE GENOMIC DNA]</scope>
    <source>
        <strain evidence="1 2">DSM 11827</strain>
    </source>
</reference>
<name>G4U177_SERID</name>
<proteinExistence type="predicted"/>
<protein>
    <submittedName>
        <fullName evidence="1">Uncharacterized protein</fullName>
    </submittedName>
</protein>
<dbReference type="HOGENOM" id="CLU_3385003_0_0_1"/>
<evidence type="ECO:0000313" key="1">
    <source>
        <dbReference type="EMBL" id="CCA77320.1"/>
    </source>
</evidence>
<accession>G4U177</accession>
<dbReference type="AlphaFoldDB" id="G4U177"/>